<dbReference type="InterPro" id="IPR006645">
    <property type="entry name" value="NGN-like_dom"/>
</dbReference>
<gene>
    <name evidence="3" type="ORF">METZ01_LOCUS317370</name>
</gene>
<dbReference type="SUPFAM" id="SSF82679">
    <property type="entry name" value="N-utilization substance G protein NusG, N-terminal domain"/>
    <property type="match status" value="1"/>
</dbReference>
<dbReference type="InterPro" id="IPR036735">
    <property type="entry name" value="NGN_dom_sf"/>
</dbReference>
<organism evidence="3">
    <name type="scientific">marine metagenome</name>
    <dbReference type="NCBI Taxonomy" id="408172"/>
    <lineage>
        <taxon>unclassified sequences</taxon>
        <taxon>metagenomes</taxon>
        <taxon>ecological metagenomes</taxon>
    </lineage>
</organism>
<evidence type="ECO:0000313" key="3">
    <source>
        <dbReference type="EMBL" id="SVC64516.1"/>
    </source>
</evidence>
<dbReference type="SUPFAM" id="SSF50104">
    <property type="entry name" value="Translation proteins SH3-like domain"/>
    <property type="match status" value="1"/>
</dbReference>
<name>A0A382NTX2_9ZZZZ</name>
<evidence type="ECO:0000259" key="2">
    <source>
        <dbReference type="Pfam" id="PF02357"/>
    </source>
</evidence>
<dbReference type="Gene3D" id="3.30.70.940">
    <property type="entry name" value="NusG, N-terminal domain"/>
    <property type="match status" value="1"/>
</dbReference>
<sequence length="155" mass="17607">MEKWARSNLWERGHEVYSPQFLRQRRHARKTDWVSAPLFPRYLFVAVDPDNPSRRSINSAAGVINLVTFGDRPATMADTIIQEIRAREDEAGHVQLVDRKSLIPGEQVRLHSGALSNHMGFFERQGDADRVVILLKLLGREVRVGVPSNSIARVL</sequence>
<proteinExistence type="predicted"/>
<accession>A0A382NTX2</accession>
<dbReference type="GO" id="GO:0006354">
    <property type="term" value="P:DNA-templated transcription elongation"/>
    <property type="evidence" value="ECO:0007669"/>
    <property type="project" value="InterPro"/>
</dbReference>
<dbReference type="AlphaFoldDB" id="A0A382NTX2"/>
<dbReference type="EMBL" id="UINC01102695">
    <property type="protein sequence ID" value="SVC64516.1"/>
    <property type="molecule type" value="Genomic_DNA"/>
</dbReference>
<reference evidence="3" key="1">
    <citation type="submission" date="2018-05" db="EMBL/GenBank/DDBJ databases">
        <authorList>
            <person name="Lanie J.A."/>
            <person name="Ng W.-L."/>
            <person name="Kazmierczak K.M."/>
            <person name="Andrzejewski T.M."/>
            <person name="Davidsen T.M."/>
            <person name="Wayne K.J."/>
            <person name="Tettelin H."/>
            <person name="Glass J.I."/>
            <person name="Rusch D."/>
            <person name="Podicherti R."/>
            <person name="Tsui H.-C.T."/>
            <person name="Winkler M.E."/>
        </authorList>
    </citation>
    <scope>NUCLEOTIDE SEQUENCE</scope>
</reference>
<dbReference type="Pfam" id="PF02357">
    <property type="entry name" value="NusG"/>
    <property type="match status" value="1"/>
</dbReference>
<evidence type="ECO:0000256" key="1">
    <source>
        <dbReference type="ARBA" id="ARBA00023163"/>
    </source>
</evidence>
<feature type="domain" description="NusG-like N-terminal" evidence="2">
    <location>
        <begin position="2"/>
        <end position="85"/>
    </location>
</feature>
<keyword evidence="1" id="KW-0804">Transcription</keyword>
<dbReference type="InterPro" id="IPR008991">
    <property type="entry name" value="Translation_prot_SH3-like_sf"/>
</dbReference>
<protein>
    <recommendedName>
        <fullName evidence="2">NusG-like N-terminal domain-containing protein</fullName>
    </recommendedName>
</protein>